<evidence type="ECO:0000313" key="2">
    <source>
        <dbReference type="EMBL" id="MEU0155978.1"/>
    </source>
</evidence>
<dbReference type="RefSeq" id="WP_355667524.1">
    <property type="nucleotide sequence ID" value="NZ_JBEXRX010000141.1"/>
</dbReference>
<keyword evidence="3" id="KW-1185">Reference proteome</keyword>
<sequence length="123" mass="13372">MREPAIRSRPAREKLPAGGLELLHLLARLLRRPRRGDRRLPLLWLVRPAGDGAAGALLRRFVGQGTRRRVPHAVLDLTARPPGRRRRPPRTRRRRGGAARAAPAALRGGLRGGPAAVPALPAG</sequence>
<protein>
    <submittedName>
        <fullName evidence="2">Uncharacterized protein</fullName>
    </submittedName>
</protein>
<gene>
    <name evidence="2" type="ORF">ABZ071_29600</name>
</gene>
<name>A0ABV2VT53_9ACTN</name>
<accession>A0ABV2VT53</accession>
<evidence type="ECO:0000313" key="3">
    <source>
        <dbReference type="Proteomes" id="UP001550348"/>
    </source>
</evidence>
<evidence type="ECO:0000256" key="1">
    <source>
        <dbReference type="SAM" id="MobiDB-lite"/>
    </source>
</evidence>
<reference evidence="2 3" key="1">
    <citation type="submission" date="2024-06" db="EMBL/GenBank/DDBJ databases">
        <title>The Natural Products Discovery Center: Release of the First 8490 Sequenced Strains for Exploring Actinobacteria Biosynthetic Diversity.</title>
        <authorList>
            <person name="Kalkreuter E."/>
            <person name="Kautsar S.A."/>
            <person name="Yang D."/>
            <person name="Bader C.D."/>
            <person name="Teijaro C.N."/>
            <person name="Fluegel L."/>
            <person name="Davis C.M."/>
            <person name="Simpson J.R."/>
            <person name="Lauterbach L."/>
            <person name="Steele A.D."/>
            <person name="Gui C."/>
            <person name="Meng S."/>
            <person name="Li G."/>
            <person name="Viehrig K."/>
            <person name="Ye F."/>
            <person name="Su P."/>
            <person name="Kiefer A.F."/>
            <person name="Nichols A."/>
            <person name="Cepeda A.J."/>
            <person name="Yan W."/>
            <person name="Fan B."/>
            <person name="Jiang Y."/>
            <person name="Adhikari A."/>
            <person name="Zheng C.-J."/>
            <person name="Schuster L."/>
            <person name="Cowan T.M."/>
            <person name="Smanski M.J."/>
            <person name="Chevrette M.G."/>
            <person name="De Carvalho L.P.S."/>
            <person name="Shen B."/>
        </authorList>
    </citation>
    <scope>NUCLEOTIDE SEQUENCE [LARGE SCALE GENOMIC DNA]</scope>
    <source>
        <strain evidence="2 3">NPDC006286</strain>
    </source>
</reference>
<dbReference type="EMBL" id="JBEXRX010000141">
    <property type="protein sequence ID" value="MEU0155978.1"/>
    <property type="molecule type" value="Genomic_DNA"/>
</dbReference>
<feature type="compositionally biased region" description="Basic residues" evidence="1">
    <location>
        <begin position="82"/>
        <end position="97"/>
    </location>
</feature>
<organism evidence="2 3">
    <name type="scientific">Micromonospora fulviviridis</name>
    <dbReference type="NCBI Taxonomy" id="47860"/>
    <lineage>
        <taxon>Bacteria</taxon>
        <taxon>Bacillati</taxon>
        <taxon>Actinomycetota</taxon>
        <taxon>Actinomycetes</taxon>
        <taxon>Micromonosporales</taxon>
        <taxon>Micromonosporaceae</taxon>
        <taxon>Micromonospora</taxon>
    </lineage>
</organism>
<feature type="compositionally biased region" description="Low complexity" evidence="1">
    <location>
        <begin position="98"/>
        <end position="123"/>
    </location>
</feature>
<feature type="region of interest" description="Disordered" evidence="1">
    <location>
        <begin position="78"/>
        <end position="123"/>
    </location>
</feature>
<comment type="caution">
    <text evidence="2">The sequence shown here is derived from an EMBL/GenBank/DDBJ whole genome shotgun (WGS) entry which is preliminary data.</text>
</comment>
<proteinExistence type="predicted"/>
<dbReference type="Proteomes" id="UP001550348">
    <property type="component" value="Unassembled WGS sequence"/>
</dbReference>